<comment type="caution">
    <text evidence="4">The sequence shown here is derived from an EMBL/GenBank/DDBJ whole genome shotgun (WGS) entry which is preliminary data.</text>
</comment>
<evidence type="ECO:0000313" key="5">
    <source>
        <dbReference type="Proteomes" id="UP001472677"/>
    </source>
</evidence>
<keyword evidence="5" id="KW-1185">Reference proteome</keyword>
<protein>
    <recommendedName>
        <fullName evidence="6">Reverse transcriptase RNase H-like domain-containing protein</fullName>
    </recommendedName>
</protein>
<dbReference type="EMBL" id="JBBPBM010002856">
    <property type="protein sequence ID" value="KAK8474298.1"/>
    <property type="molecule type" value="Genomic_DNA"/>
</dbReference>
<organism evidence="4 5">
    <name type="scientific">Hibiscus sabdariffa</name>
    <name type="common">roselle</name>
    <dbReference type="NCBI Taxonomy" id="183260"/>
    <lineage>
        <taxon>Eukaryota</taxon>
        <taxon>Viridiplantae</taxon>
        <taxon>Streptophyta</taxon>
        <taxon>Embryophyta</taxon>
        <taxon>Tracheophyta</taxon>
        <taxon>Spermatophyta</taxon>
        <taxon>Magnoliopsida</taxon>
        <taxon>eudicotyledons</taxon>
        <taxon>Gunneridae</taxon>
        <taxon>Pentapetalae</taxon>
        <taxon>rosids</taxon>
        <taxon>malvids</taxon>
        <taxon>Malvales</taxon>
        <taxon>Malvaceae</taxon>
        <taxon>Malvoideae</taxon>
        <taxon>Hibiscus</taxon>
    </lineage>
</organism>
<evidence type="ECO:0000313" key="1">
    <source>
        <dbReference type="EMBL" id="KAK8474298.1"/>
    </source>
</evidence>
<evidence type="ECO:0000313" key="2">
    <source>
        <dbReference type="EMBL" id="KAK8499038.1"/>
    </source>
</evidence>
<dbReference type="EMBL" id="JBBPBM010000239">
    <property type="protein sequence ID" value="KAK8499270.1"/>
    <property type="molecule type" value="Genomic_DNA"/>
</dbReference>
<gene>
    <name evidence="1" type="ORF">V6N12_067184</name>
    <name evidence="2" type="ORF">V6N12_075891</name>
    <name evidence="3" type="ORF">V6N12_076005</name>
    <name evidence="4" type="ORF">V6N12_076120</name>
</gene>
<dbReference type="EMBL" id="JBBPBM010000239">
    <property type="protein sequence ID" value="KAK8499038.1"/>
    <property type="molecule type" value="Genomic_DNA"/>
</dbReference>
<evidence type="ECO:0008006" key="6">
    <source>
        <dbReference type="Google" id="ProtNLM"/>
    </source>
</evidence>
<reference evidence="4 5" key="1">
    <citation type="journal article" date="2024" name="G3 (Bethesda)">
        <title>Genome assembly of Hibiscus sabdariffa L. provides insights into metabolisms of medicinal natural products.</title>
        <authorList>
            <person name="Kim T."/>
        </authorList>
    </citation>
    <scope>NUCLEOTIDE SEQUENCE [LARGE SCALE GENOMIC DNA]</scope>
    <source>
        <strain evidence="4">TK-2024</strain>
        <tissue evidence="4">Old leaves</tissue>
    </source>
</reference>
<sequence length="162" mass="18570">MTPRMIQNFNGESTEKCSKLSIAKGFVVHTDHQVRRFNQSQEKLNAKESKWVFFLSSCVIRHKAGKRNVVADALSRRAMLLQSVETVVHYGGRLVNSLLVLLPFSPLYQIRRIPSRSPSYPRKKNRMRVYREWRDAKENAAAASEFACASGEPLHINMPLCH</sequence>
<name>A0ABR2AYA8_9ROSI</name>
<dbReference type="Proteomes" id="UP001472677">
    <property type="component" value="Unassembled WGS sequence"/>
</dbReference>
<accession>A0ABR2AYA8</accession>
<evidence type="ECO:0000313" key="4">
    <source>
        <dbReference type="EMBL" id="KAK8499270.1"/>
    </source>
</evidence>
<dbReference type="EMBL" id="JBBPBM010000239">
    <property type="protein sequence ID" value="KAK8499155.1"/>
    <property type="molecule type" value="Genomic_DNA"/>
</dbReference>
<proteinExistence type="predicted"/>
<evidence type="ECO:0000313" key="3">
    <source>
        <dbReference type="EMBL" id="KAK8499155.1"/>
    </source>
</evidence>